<evidence type="ECO:0000256" key="1">
    <source>
        <dbReference type="SAM" id="MobiDB-lite"/>
    </source>
</evidence>
<reference evidence="2 3" key="1">
    <citation type="submission" date="2024-02" db="EMBL/GenBank/DDBJ databases">
        <title>Rubritalea halochordaticola NBRC 107102.</title>
        <authorList>
            <person name="Ichikawa N."/>
            <person name="Katano-Makiyama Y."/>
            <person name="Hidaka K."/>
        </authorList>
    </citation>
    <scope>NUCLEOTIDE SEQUENCE [LARGE SCALE GENOMIC DNA]</scope>
    <source>
        <strain evidence="2 3">NBRC 107102</strain>
    </source>
</reference>
<gene>
    <name evidence="2" type="ORF">Rhal01_02519</name>
</gene>
<proteinExistence type="predicted"/>
<protein>
    <submittedName>
        <fullName evidence="2">Uncharacterized protein</fullName>
    </submittedName>
</protein>
<evidence type="ECO:0000313" key="3">
    <source>
        <dbReference type="Proteomes" id="UP001424741"/>
    </source>
</evidence>
<name>A0ABP9V0W9_9BACT</name>
<sequence length="312" mass="35952">MCSVVREIHLAGFYLVRIRGIRGKRKAAKFGCSFSDFVKFSISTKMKTLLIFLLFTVKVCAAEFGVVDVHRLALQVLQAKGKEGYRFTLLLKAKKPLENGEGPEVWRMNYCKENEEEGFRTEFISMDFDTEKQTVRFEEYYYAKKARHVIGKEAYFAYSTFHVAPIKKSQAEESSKQSTVPYPPRLPRISPKPGEDGLRVYGTGIGVEESYRLGQQVLQQIGKADFELVKLVRGEREIDPGRYVGVWKFDFIKSNKHEDVPDLHVHVRLDEEMQTIKLYEYYYQGKSKHYNGGMQYFGYSAARIAPIAKPSE</sequence>
<dbReference type="EMBL" id="BAABRL010000008">
    <property type="protein sequence ID" value="GAA5496336.1"/>
    <property type="molecule type" value="Genomic_DNA"/>
</dbReference>
<evidence type="ECO:0000313" key="2">
    <source>
        <dbReference type="EMBL" id="GAA5496336.1"/>
    </source>
</evidence>
<comment type="caution">
    <text evidence="2">The sequence shown here is derived from an EMBL/GenBank/DDBJ whole genome shotgun (WGS) entry which is preliminary data.</text>
</comment>
<organism evidence="2 3">
    <name type="scientific">Rubritalea halochordaticola</name>
    <dbReference type="NCBI Taxonomy" id="714537"/>
    <lineage>
        <taxon>Bacteria</taxon>
        <taxon>Pseudomonadati</taxon>
        <taxon>Verrucomicrobiota</taxon>
        <taxon>Verrucomicrobiia</taxon>
        <taxon>Verrucomicrobiales</taxon>
        <taxon>Rubritaleaceae</taxon>
        <taxon>Rubritalea</taxon>
    </lineage>
</organism>
<accession>A0ABP9V0W9</accession>
<keyword evidence="3" id="KW-1185">Reference proteome</keyword>
<dbReference type="Proteomes" id="UP001424741">
    <property type="component" value="Unassembled WGS sequence"/>
</dbReference>
<feature type="region of interest" description="Disordered" evidence="1">
    <location>
        <begin position="169"/>
        <end position="189"/>
    </location>
</feature>